<gene>
    <name evidence="1" type="ORF">EJC50_29425</name>
</gene>
<dbReference type="OrthoDB" id="2595000at2"/>
<dbReference type="RefSeq" id="WP_126019805.1">
    <property type="nucleotide sequence ID" value="NZ_CP034437.1"/>
</dbReference>
<sequence>MYDLVLELAHTIWKNGLSLSALGIAAYVLLKQRKVKRALRRLLPWLLEDDSEIKPYIVNQLIIMENQRRAMAALGVESLCPQNAVTSQTSRGYLRALRTFFTYSWRARLPAHAAATQNNQSIINSHTSNRRKKLMKKWIKPDSLTVIGGALAAATTRYFGVEIDPANILAAAILLLGYFKANEYVTVVRGGNGLPTGFNVNSRKLIFTLIAFGLIVADEMLKLKLGNELIFTITAAVTGFNYAESKKDAKQAEQESMDARQMH</sequence>
<keyword evidence="2" id="KW-1185">Reference proteome</keyword>
<dbReference type="Proteomes" id="UP000272528">
    <property type="component" value="Chromosome"/>
</dbReference>
<evidence type="ECO:0000313" key="2">
    <source>
        <dbReference type="Proteomes" id="UP000272528"/>
    </source>
</evidence>
<reference evidence="2" key="1">
    <citation type="submission" date="2018-12" db="EMBL/GenBank/DDBJ databases">
        <title>Genome sequence of Peanibacillus sp.</title>
        <authorList>
            <person name="Subramani G."/>
            <person name="Srinivasan S."/>
            <person name="Kim M.K."/>
        </authorList>
    </citation>
    <scope>NUCLEOTIDE SEQUENCE [LARGE SCALE GENOMIC DNA]</scope>
    <source>
        <strain evidence="2">18JY67-1</strain>
    </source>
</reference>
<name>A0A3S9AC70_9BACL</name>
<dbReference type="KEGG" id="palb:EJC50_29425"/>
<evidence type="ECO:0000313" key="1">
    <source>
        <dbReference type="EMBL" id="AZN43352.1"/>
    </source>
</evidence>
<dbReference type="AlphaFoldDB" id="A0A3S9AC70"/>
<dbReference type="EMBL" id="CP034437">
    <property type="protein sequence ID" value="AZN43352.1"/>
    <property type="molecule type" value="Genomic_DNA"/>
</dbReference>
<organism evidence="1 2">
    <name type="scientific">Paenibacillus albus</name>
    <dbReference type="NCBI Taxonomy" id="2495582"/>
    <lineage>
        <taxon>Bacteria</taxon>
        <taxon>Bacillati</taxon>
        <taxon>Bacillota</taxon>
        <taxon>Bacilli</taxon>
        <taxon>Bacillales</taxon>
        <taxon>Paenibacillaceae</taxon>
        <taxon>Paenibacillus</taxon>
    </lineage>
</organism>
<proteinExistence type="predicted"/>
<protein>
    <submittedName>
        <fullName evidence="1">Uncharacterized protein</fullName>
    </submittedName>
</protein>
<accession>A0A3S9AC70</accession>